<dbReference type="GO" id="GO:0046872">
    <property type="term" value="F:metal ion binding"/>
    <property type="evidence" value="ECO:0007669"/>
    <property type="project" value="UniProtKB-KW"/>
</dbReference>
<keyword evidence="2" id="KW-0575">Peroxidase</keyword>
<reference evidence="10 11" key="1">
    <citation type="journal article" date="2019" name="Sci. Rep.">
        <title>Nanopore sequencing improves the draft genome of the human pathogenic amoeba Naegleria fowleri.</title>
        <authorList>
            <person name="Liechti N."/>
            <person name="Schurch N."/>
            <person name="Bruggmann R."/>
            <person name="Wittwer M."/>
        </authorList>
    </citation>
    <scope>NUCLEOTIDE SEQUENCE [LARGE SCALE GENOMIC DNA]</scope>
    <source>
        <strain evidence="10 11">ATCC 30894</strain>
    </source>
</reference>
<evidence type="ECO:0000256" key="4">
    <source>
        <dbReference type="ARBA" id="ARBA00022723"/>
    </source>
</evidence>
<dbReference type="GO" id="GO:0020037">
    <property type="term" value="F:heme binding"/>
    <property type="evidence" value="ECO:0007669"/>
    <property type="project" value="InterPro"/>
</dbReference>
<dbReference type="PANTHER" id="PTHR11465:SF9">
    <property type="entry name" value="CATALASE"/>
    <property type="match status" value="1"/>
</dbReference>
<dbReference type="VEuPathDB" id="AmoebaDB:NfTy_026490"/>
<dbReference type="OMA" id="NAYGCHT"/>
<dbReference type="Proteomes" id="UP000444721">
    <property type="component" value="Unassembled WGS sequence"/>
</dbReference>
<dbReference type="AlphaFoldDB" id="A0A6A5CHK3"/>
<dbReference type="InterPro" id="IPR018028">
    <property type="entry name" value="Catalase"/>
</dbReference>
<keyword evidence="4" id="KW-0479">Metal-binding</keyword>
<gene>
    <name evidence="10" type="ORF">FDP41_000019</name>
</gene>
<dbReference type="PROSITE" id="PS51402">
    <property type="entry name" value="CATALASE_3"/>
    <property type="match status" value="1"/>
</dbReference>
<evidence type="ECO:0000256" key="3">
    <source>
        <dbReference type="ARBA" id="ARBA00022617"/>
    </source>
</evidence>
<dbReference type="PANTHER" id="PTHR11465">
    <property type="entry name" value="CATALASE"/>
    <property type="match status" value="1"/>
</dbReference>
<dbReference type="InterPro" id="IPR010582">
    <property type="entry name" value="Catalase_immune_responsive"/>
</dbReference>
<keyword evidence="5" id="KW-0560">Oxidoreductase</keyword>
<dbReference type="PRINTS" id="PR00067">
    <property type="entry name" value="CATALASE"/>
</dbReference>
<dbReference type="Pfam" id="PF06628">
    <property type="entry name" value="Catalase-rel"/>
    <property type="match status" value="1"/>
</dbReference>
<comment type="similarity">
    <text evidence="1">Belongs to the catalase family.</text>
</comment>
<evidence type="ECO:0000256" key="1">
    <source>
        <dbReference type="ARBA" id="ARBA00005329"/>
    </source>
</evidence>
<evidence type="ECO:0000256" key="8">
    <source>
        <dbReference type="SAM" id="MobiDB-lite"/>
    </source>
</evidence>
<feature type="compositionally biased region" description="Polar residues" evidence="8">
    <location>
        <begin position="88"/>
        <end position="97"/>
    </location>
</feature>
<evidence type="ECO:0000259" key="9">
    <source>
        <dbReference type="SMART" id="SM01060"/>
    </source>
</evidence>
<dbReference type="GO" id="GO:0005737">
    <property type="term" value="C:cytoplasm"/>
    <property type="evidence" value="ECO:0007669"/>
    <property type="project" value="TreeGrafter"/>
</dbReference>
<dbReference type="GO" id="GO:0042542">
    <property type="term" value="P:response to hydrogen peroxide"/>
    <property type="evidence" value="ECO:0007669"/>
    <property type="project" value="TreeGrafter"/>
</dbReference>
<dbReference type="OrthoDB" id="6880011at2759"/>
<evidence type="ECO:0000313" key="11">
    <source>
        <dbReference type="Proteomes" id="UP000444721"/>
    </source>
</evidence>
<dbReference type="Gene3D" id="2.40.180.10">
    <property type="entry name" value="Catalase core domain"/>
    <property type="match status" value="1"/>
</dbReference>
<dbReference type="VEuPathDB" id="AmoebaDB:FDP41_000019"/>
<evidence type="ECO:0000256" key="6">
    <source>
        <dbReference type="ARBA" id="ARBA00023004"/>
    </source>
</evidence>
<proteinExistence type="inferred from homology"/>
<dbReference type="Pfam" id="PF00199">
    <property type="entry name" value="Catalase"/>
    <property type="match status" value="1"/>
</dbReference>
<dbReference type="GO" id="GO:0042744">
    <property type="term" value="P:hydrogen peroxide catabolic process"/>
    <property type="evidence" value="ECO:0007669"/>
    <property type="project" value="UniProtKB-KW"/>
</dbReference>
<feature type="compositionally biased region" description="Low complexity" evidence="8">
    <location>
        <begin position="59"/>
        <end position="75"/>
    </location>
</feature>
<keyword evidence="7" id="KW-0376">Hydrogen peroxide</keyword>
<sequence>MPSHHLHSTNMPEERGTTSSGMRSSDDTSIPIGHHGAHQQQQHEVHYGTSSGGGGGFGSQQQQPLHHHQQQQQQQYGMVGGHEHERGTTSQTQQTAQCPLGFGSGTKFHSVSKEAALQFGRVPLSGQSIVPQNVLTRDNGCPVGHVKDSMTAGSQGPLCVGDLDLLEKLLHFNCEKIPPRNVHALGCGAYGTFTVTNDIRQYTSADLFSEVGKKTEFITRFSGIFTEVGDADTTRDPRGFAIKFYTCEGNWDLLGINTPVFAVRDAKPGPDAVHAFKRDPRTGCWNVTQTWDFVASHPEGLHQMVMLFTDRTGTPMSYRTMNAYGCHTFSFVNDKKERFWVKFHLKCMQGAYGFTQHEAKLVAGEDPNFLSRDLYQAIEKGNYPKWKMYIQIMPEEEGYRHPWTFDPTKIWKHSQYPLIEVGELEVNRNVTDYFCEVEQVAFSPSNTVPGIGLSPDKLLQGRLLIYDSTQIHRIGPNYRQLYVNRPLGVEPQNYNVGGQMNLRIQDKFPGYDKSVFGGLVPNAKYIDPPFRCTGNAGLYEMYQEGSYEDYYQQVADFWRILSDKEKNNLCDNIASSFFKVTEQRVIDRMMQHFQKCDPMWAQMIELKLRERKEGKYMTEGEKICMDYTTRLLKLTQKQAL</sequence>
<dbReference type="EMBL" id="VFQX01000001">
    <property type="protein sequence ID" value="KAF0984980.1"/>
    <property type="molecule type" value="Genomic_DNA"/>
</dbReference>
<comment type="caution">
    <text evidence="10">The sequence shown here is derived from an EMBL/GenBank/DDBJ whole genome shotgun (WGS) entry which is preliminary data.</text>
</comment>
<feature type="domain" description="Catalase core" evidence="9">
    <location>
        <begin position="136"/>
        <end position="520"/>
    </location>
</feature>
<dbReference type="GO" id="GO:0004096">
    <property type="term" value="F:catalase activity"/>
    <property type="evidence" value="ECO:0007669"/>
    <property type="project" value="UniProtKB-EC"/>
</dbReference>
<dbReference type="RefSeq" id="XP_044569693.1">
    <property type="nucleotide sequence ID" value="XM_044705034.1"/>
</dbReference>
<dbReference type="SUPFAM" id="SSF56634">
    <property type="entry name" value="Heme-dependent catalase-like"/>
    <property type="match status" value="1"/>
</dbReference>
<evidence type="ECO:0000256" key="7">
    <source>
        <dbReference type="ARBA" id="ARBA00023324"/>
    </source>
</evidence>
<accession>A0A6A5CHK3</accession>
<organism evidence="10 11">
    <name type="scientific">Naegleria fowleri</name>
    <name type="common">Brain eating amoeba</name>
    <dbReference type="NCBI Taxonomy" id="5763"/>
    <lineage>
        <taxon>Eukaryota</taxon>
        <taxon>Discoba</taxon>
        <taxon>Heterolobosea</taxon>
        <taxon>Tetramitia</taxon>
        <taxon>Eutetramitia</taxon>
        <taxon>Vahlkampfiidae</taxon>
        <taxon>Naegleria</taxon>
    </lineage>
</organism>
<keyword evidence="11" id="KW-1185">Reference proteome</keyword>
<keyword evidence="3" id="KW-0349">Heme</keyword>
<evidence type="ECO:0000256" key="5">
    <source>
        <dbReference type="ARBA" id="ARBA00023002"/>
    </source>
</evidence>
<keyword evidence="6" id="KW-0408">Iron</keyword>
<dbReference type="InterPro" id="IPR011614">
    <property type="entry name" value="Catalase_core"/>
</dbReference>
<name>A0A6A5CHK3_NAEFO</name>
<evidence type="ECO:0000313" key="10">
    <source>
        <dbReference type="EMBL" id="KAF0984980.1"/>
    </source>
</evidence>
<protein>
    <recommendedName>
        <fullName evidence="9">Catalase core domain-containing protein</fullName>
    </recommendedName>
</protein>
<dbReference type="VEuPathDB" id="AmoebaDB:NF0104910"/>
<dbReference type="SMART" id="SM01060">
    <property type="entry name" value="Catalase"/>
    <property type="match status" value="1"/>
</dbReference>
<dbReference type="GeneID" id="68107237"/>
<dbReference type="InterPro" id="IPR020835">
    <property type="entry name" value="Catalase_sf"/>
</dbReference>
<evidence type="ECO:0000256" key="2">
    <source>
        <dbReference type="ARBA" id="ARBA00022559"/>
    </source>
</evidence>
<feature type="region of interest" description="Disordered" evidence="8">
    <location>
        <begin position="1"/>
        <end position="98"/>
    </location>
</feature>